<evidence type="ECO:0000259" key="7">
    <source>
        <dbReference type="Pfam" id="PF04932"/>
    </source>
</evidence>
<dbReference type="InterPro" id="IPR007016">
    <property type="entry name" value="O-antigen_ligase-rel_domated"/>
</dbReference>
<evidence type="ECO:0000313" key="9">
    <source>
        <dbReference type="Proteomes" id="UP000239352"/>
    </source>
</evidence>
<feature type="transmembrane region" description="Helical" evidence="6">
    <location>
        <begin position="53"/>
        <end position="71"/>
    </location>
</feature>
<evidence type="ECO:0000256" key="4">
    <source>
        <dbReference type="ARBA" id="ARBA00023136"/>
    </source>
</evidence>
<dbReference type="InParanoid" id="A0A2T0GTW5"/>
<gene>
    <name evidence="8" type="ORF">CEP50_14675</name>
</gene>
<evidence type="ECO:0000313" key="8">
    <source>
        <dbReference type="EMBL" id="PRW62565.1"/>
    </source>
</evidence>
<feature type="transmembrane region" description="Helical" evidence="6">
    <location>
        <begin position="83"/>
        <end position="103"/>
    </location>
</feature>
<keyword evidence="4 6" id="KW-0472">Membrane</keyword>
<dbReference type="AlphaFoldDB" id="A0A2T0GTW5"/>
<reference evidence="8 9" key="1">
    <citation type="submission" date="2018-03" db="EMBL/GenBank/DDBJ databases">
        <title>Actinopolyspora mortivallis from Sahara, screening for active biomolecules.</title>
        <authorList>
            <person name="Selama O."/>
            <person name="Wellington E.M.H."/>
            <person name="Hacene H."/>
        </authorList>
    </citation>
    <scope>NUCLEOTIDE SEQUENCE [LARGE SCALE GENOMIC DNA]</scope>
    <source>
        <strain evidence="8 9">M5A</strain>
    </source>
</reference>
<dbReference type="PANTHER" id="PTHR37422:SF13">
    <property type="entry name" value="LIPOPOLYSACCHARIDE BIOSYNTHESIS PROTEIN PA4999-RELATED"/>
    <property type="match status" value="1"/>
</dbReference>
<feature type="transmembrane region" description="Helical" evidence="6">
    <location>
        <begin position="170"/>
        <end position="193"/>
    </location>
</feature>
<dbReference type="PANTHER" id="PTHR37422">
    <property type="entry name" value="TEICHURONIC ACID BIOSYNTHESIS PROTEIN TUAE"/>
    <property type="match status" value="1"/>
</dbReference>
<feature type="region of interest" description="Disordered" evidence="5">
    <location>
        <begin position="418"/>
        <end position="450"/>
    </location>
</feature>
<dbReference type="GO" id="GO:0016020">
    <property type="term" value="C:membrane"/>
    <property type="evidence" value="ECO:0007669"/>
    <property type="project" value="UniProtKB-SubCell"/>
</dbReference>
<comment type="caution">
    <text evidence="8">The sequence shown here is derived from an EMBL/GenBank/DDBJ whole genome shotgun (WGS) entry which is preliminary data.</text>
</comment>
<sequence>MPDSRRFLWNSSEPRPDTDSWTLAACLLALIVSSEYKFRIREQDQSVSGNPDLFVLLEIAVYALVAAWLFLRFRPTPRLRTAHWTTLAAYGYVAVLCLSTAYTPYPEMALVRSWQMVVLLALTRAVVRHTGRPTMHRFAHAYCVLVTASVVFGVLVPFPRRESQPDRFTWLYLHPVTAGQFLAIAVVVLLAYLLGSRHGHGGSRWPFPVYLGMLLVCAGGLMATNTRGAAFGAAVGSLVALWIRWRGARRVEIAAFLSVGMLAVFLLAAPAIVAFFTRGHSTTRLLTLNSRTELWGYALEEFATRPLYGHGQSATRGLFLDEIGLGGGHNAVVNLLVNSGLLGLAAWSALVVGIFVNTARSARSSPGSHPERILVHSLLIGMLANSMFAESLGAPTNVAAVWLFVLAAWAEMLRFPGGGRGTGERTGGTPPPARRRLPVGSPVRAGRGGP</sequence>
<keyword evidence="3 6" id="KW-1133">Transmembrane helix</keyword>
<comment type="subcellular location">
    <subcellularLocation>
        <location evidence="1">Membrane</location>
        <topology evidence="1">Multi-pass membrane protein</topology>
    </subcellularLocation>
</comment>
<evidence type="ECO:0000256" key="5">
    <source>
        <dbReference type="SAM" id="MobiDB-lite"/>
    </source>
</evidence>
<keyword evidence="9" id="KW-1185">Reference proteome</keyword>
<organism evidence="8 9">
    <name type="scientific">Actinopolyspora mortivallis</name>
    <dbReference type="NCBI Taxonomy" id="33906"/>
    <lineage>
        <taxon>Bacteria</taxon>
        <taxon>Bacillati</taxon>
        <taxon>Actinomycetota</taxon>
        <taxon>Actinomycetes</taxon>
        <taxon>Actinopolysporales</taxon>
        <taxon>Actinopolysporaceae</taxon>
        <taxon>Actinopolyspora</taxon>
    </lineage>
</organism>
<dbReference type="EMBL" id="PVSR01000029">
    <property type="protein sequence ID" value="PRW62565.1"/>
    <property type="molecule type" value="Genomic_DNA"/>
</dbReference>
<accession>A0A2T0GTW5</accession>
<dbReference type="Proteomes" id="UP000239352">
    <property type="component" value="Unassembled WGS sequence"/>
</dbReference>
<feature type="domain" description="O-antigen ligase-related" evidence="7">
    <location>
        <begin position="213"/>
        <end position="347"/>
    </location>
</feature>
<dbReference type="STRING" id="1050202.GCA_000384035_02256"/>
<feature type="transmembrane region" description="Helical" evidence="6">
    <location>
        <begin position="253"/>
        <end position="276"/>
    </location>
</feature>
<feature type="transmembrane region" description="Helical" evidence="6">
    <location>
        <begin position="205"/>
        <end position="223"/>
    </location>
</feature>
<name>A0A2T0GTW5_ACTMO</name>
<feature type="transmembrane region" description="Helical" evidence="6">
    <location>
        <begin position="394"/>
        <end position="410"/>
    </location>
</feature>
<evidence type="ECO:0000256" key="6">
    <source>
        <dbReference type="SAM" id="Phobius"/>
    </source>
</evidence>
<dbReference type="Pfam" id="PF04932">
    <property type="entry name" value="Wzy_C"/>
    <property type="match status" value="1"/>
</dbReference>
<evidence type="ECO:0000256" key="3">
    <source>
        <dbReference type="ARBA" id="ARBA00022989"/>
    </source>
</evidence>
<feature type="transmembrane region" description="Helical" evidence="6">
    <location>
        <begin position="335"/>
        <end position="359"/>
    </location>
</feature>
<feature type="transmembrane region" description="Helical" evidence="6">
    <location>
        <begin position="139"/>
        <end position="158"/>
    </location>
</feature>
<proteinExistence type="predicted"/>
<dbReference type="InterPro" id="IPR051533">
    <property type="entry name" value="WaaL-like"/>
</dbReference>
<protein>
    <recommendedName>
        <fullName evidence="7">O-antigen ligase-related domain-containing protein</fullName>
    </recommendedName>
</protein>
<dbReference type="RefSeq" id="WP_106114521.1">
    <property type="nucleotide sequence ID" value="NZ_PVSR01000029.1"/>
</dbReference>
<keyword evidence="2 6" id="KW-0812">Transmembrane</keyword>
<evidence type="ECO:0000256" key="1">
    <source>
        <dbReference type="ARBA" id="ARBA00004141"/>
    </source>
</evidence>
<evidence type="ECO:0000256" key="2">
    <source>
        <dbReference type="ARBA" id="ARBA00022692"/>
    </source>
</evidence>